<proteinExistence type="predicted"/>
<reference evidence="8" key="1">
    <citation type="journal article" date="2023" name="PeerJ">
        <title>Selection and evaluation of lactic acid bacteria from chicken feces in Thailand as potential probiotics.</title>
        <authorList>
            <person name="Khurajog B."/>
            <person name="Disastra Y."/>
            <person name="Lawwyne L.D."/>
            <person name="Sirichokchatchawan W."/>
            <person name="Niyomtham W."/>
            <person name="Yindee J."/>
            <person name="Hampson D.J."/>
            <person name="Prapasarakul N."/>
        </authorList>
    </citation>
    <scope>NUCLEOTIDE SEQUENCE</scope>
    <source>
        <strain evidence="8">BF9</strain>
    </source>
</reference>
<evidence type="ECO:0000259" key="6">
    <source>
        <dbReference type="PROSITE" id="PS51192"/>
    </source>
</evidence>
<dbReference type="Gene3D" id="3.40.50.300">
    <property type="entry name" value="P-loop containing nucleotide triphosphate hydrolases"/>
    <property type="match status" value="2"/>
</dbReference>
<dbReference type="Pfam" id="PF00270">
    <property type="entry name" value="DEAD"/>
    <property type="match status" value="1"/>
</dbReference>
<keyword evidence="4" id="KW-0067">ATP-binding</keyword>
<dbReference type="GO" id="GO:0043138">
    <property type="term" value="F:3'-5' DNA helicase activity"/>
    <property type="evidence" value="ECO:0007669"/>
    <property type="project" value="TreeGrafter"/>
</dbReference>
<dbReference type="PROSITE" id="PS51194">
    <property type="entry name" value="HELICASE_CTER"/>
    <property type="match status" value="1"/>
</dbReference>
<organism evidence="8 9">
    <name type="scientific">Pediococcus acidilactici</name>
    <dbReference type="NCBI Taxonomy" id="1254"/>
    <lineage>
        <taxon>Bacteria</taxon>
        <taxon>Bacillati</taxon>
        <taxon>Bacillota</taxon>
        <taxon>Bacilli</taxon>
        <taxon>Lactobacillales</taxon>
        <taxon>Lactobacillaceae</taxon>
        <taxon>Pediococcus</taxon>
        <taxon>Pediococcus acidilactici group</taxon>
    </lineage>
</organism>
<dbReference type="GO" id="GO:0006281">
    <property type="term" value="P:DNA repair"/>
    <property type="evidence" value="ECO:0007669"/>
    <property type="project" value="TreeGrafter"/>
</dbReference>
<evidence type="ECO:0000256" key="2">
    <source>
        <dbReference type="ARBA" id="ARBA00022801"/>
    </source>
</evidence>
<evidence type="ECO:0000256" key="1">
    <source>
        <dbReference type="ARBA" id="ARBA00022741"/>
    </source>
</evidence>
<dbReference type="GO" id="GO:0005524">
    <property type="term" value="F:ATP binding"/>
    <property type="evidence" value="ECO:0007669"/>
    <property type="project" value="UniProtKB-KW"/>
</dbReference>
<feature type="domain" description="Helicase ATP-binding" evidence="6">
    <location>
        <begin position="29"/>
        <end position="196"/>
    </location>
</feature>
<dbReference type="PANTHER" id="PTHR13710:SF84">
    <property type="entry name" value="ATP-DEPENDENT DNA HELICASE RECS-RELATED"/>
    <property type="match status" value="1"/>
</dbReference>
<evidence type="ECO:0000256" key="4">
    <source>
        <dbReference type="ARBA" id="ARBA00022840"/>
    </source>
</evidence>
<dbReference type="SMART" id="SM00487">
    <property type="entry name" value="DEXDc"/>
    <property type="match status" value="1"/>
</dbReference>
<dbReference type="InterPro" id="IPR002464">
    <property type="entry name" value="DNA/RNA_helicase_DEAH_CS"/>
</dbReference>
<dbReference type="InterPro" id="IPR027417">
    <property type="entry name" value="P-loop_NTPase"/>
</dbReference>
<evidence type="ECO:0000313" key="8">
    <source>
        <dbReference type="EMBL" id="MDV2620508.1"/>
    </source>
</evidence>
<dbReference type="GO" id="GO:0009378">
    <property type="term" value="F:four-way junction helicase activity"/>
    <property type="evidence" value="ECO:0007669"/>
    <property type="project" value="TreeGrafter"/>
</dbReference>
<keyword evidence="1" id="KW-0547">Nucleotide-binding</keyword>
<evidence type="ECO:0000256" key="5">
    <source>
        <dbReference type="ARBA" id="ARBA00023125"/>
    </source>
</evidence>
<dbReference type="InterPro" id="IPR011545">
    <property type="entry name" value="DEAD/DEAH_box_helicase_dom"/>
</dbReference>
<dbReference type="CDD" id="cd17920">
    <property type="entry name" value="DEXHc_RecQ"/>
    <property type="match status" value="1"/>
</dbReference>
<dbReference type="EMBL" id="JAWJAV010000001">
    <property type="protein sequence ID" value="MDV2620508.1"/>
    <property type="molecule type" value="Genomic_DNA"/>
</dbReference>
<dbReference type="GO" id="GO:0006310">
    <property type="term" value="P:DNA recombination"/>
    <property type="evidence" value="ECO:0007669"/>
    <property type="project" value="InterPro"/>
</dbReference>
<protein>
    <submittedName>
        <fullName evidence="8">RecQ family ATP-dependent DNA helicase</fullName>
        <ecNumber evidence="8">3.6.4.12</ecNumber>
    </submittedName>
</protein>
<gene>
    <name evidence="8" type="ORF">R0G89_01995</name>
</gene>
<dbReference type="RefSeq" id="WP_317071900.1">
    <property type="nucleotide sequence ID" value="NZ_JAWJAV010000001.1"/>
</dbReference>
<keyword evidence="3 8" id="KW-0347">Helicase</keyword>
<sequence length="474" mass="53724">MTISDQLIYDKLKDRFGFQEFRPGQLEILHKLLEGRSTLAILPTGAGKTLIYQMYGLLAPGTVVVVSPLLSLIKDQIQRLRLSGERQIAELTSQVAFTDQLYVLNHLAEYKFIFLSPESLQKAEVQGRIARLKIALMVVDEAHCIVQWGKSFRPDYLRIGQVRQQFGNPLTLALTATASRNTRSEILRYLALNVQTTEQYVASVDRKNIFLDFLTTDNVADKEELLLNLIDQLPGAGIVYFSSRKIASQVSELINRQLRQTAAPYHAGMSTYDRLQVQSQFQKNQLDVICATSAFGMGIDKADIRYVIHYHMPGDIESYVQEIGRAGRDGKSSVAITLYATGDEMIPTILNSYSLPNTDGLPLSNGEQQTEEQQALVNYYREFGLTESQLKKLFKKQAQQKEQQILEMLKLIRTTGCHRRFLLQHFDEPFTKHDEQCCGSISDFTEFGLQESHDSSKLAMMSWKDKLAQIFAAN</sequence>
<dbReference type="InterPro" id="IPR014001">
    <property type="entry name" value="Helicase_ATP-bd"/>
</dbReference>
<comment type="caution">
    <text evidence="8">The sequence shown here is derived from an EMBL/GenBank/DDBJ whole genome shotgun (WGS) entry which is preliminary data.</text>
</comment>
<dbReference type="NCBIfam" id="TIGR00614">
    <property type="entry name" value="recQ_fam"/>
    <property type="match status" value="1"/>
</dbReference>
<dbReference type="Pfam" id="PF00271">
    <property type="entry name" value="Helicase_C"/>
    <property type="match status" value="1"/>
</dbReference>
<evidence type="ECO:0000259" key="7">
    <source>
        <dbReference type="PROSITE" id="PS51194"/>
    </source>
</evidence>
<dbReference type="GO" id="GO:0030894">
    <property type="term" value="C:replisome"/>
    <property type="evidence" value="ECO:0007669"/>
    <property type="project" value="TreeGrafter"/>
</dbReference>
<dbReference type="PROSITE" id="PS51192">
    <property type="entry name" value="HELICASE_ATP_BIND_1"/>
    <property type="match status" value="1"/>
</dbReference>
<dbReference type="PROSITE" id="PS00690">
    <property type="entry name" value="DEAH_ATP_HELICASE"/>
    <property type="match status" value="1"/>
</dbReference>
<dbReference type="InterPro" id="IPR004589">
    <property type="entry name" value="DNA_helicase_ATP-dep_RecQ"/>
</dbReference>
<dbReference type="GO" id="GO:0005737">
    <property type="term" value="C:cytoplasm"/>
    <property type="evidence" value="ECO:0007669"/>
    <property type="project" value="TreeGrafter"/>
</dbReference>
<dbReference type="PANTHER" id="PTHR13710">
    <property type="entry name" value="DNA HELICASE RECQ FAMILY MEMBER"/>
    <property type="match status" value="1"/>
</dbReference>
<dbReference type="GO" id="GO:0003677">
    <property type="term" value="F:DNA binding"/>
    <property type="evidence" value="ECO:0007669"/>
    <property type="project" value="UniProtKB-KW"/>
</dbReference>
<evidence type="ECO:0000313" key="9">
    <source>
        <dbReference type="Proteomes" id="UP001280897"/>
    </source>
</evidence>
<dbReference type="AlphaFoldDB" id="A0AAW8YFH9"/>
<dbReference type="SMART" id="SM00490">
    <property type="entry name" value="HELICc"/>
    <property type="match status" value="1"/>
</dbReference>
<keyword evidence="5" id="KW-0238">DNA-binding</keyword>
<dbReference type="GO" id="GO:0043590">
    <property type="term" value="C:bacterial nucleoid"/>
    <property type="evidence" value="ECO:0007669"/>
    <property type="project" value="TreeGrafter"/>
</dbReference>
<accession>A0AAW8YFH9</accession>
<reference evidence="8" key="2">
    <citation type="submission" date="2023-10" db="EMBL/GenBank/DDBJ databases">
        <authorList>
            <person name="Khurajog B."/>
        </authorList>
    </citation>
    <scope>NUCLEOTIDE SEQUENCE</scope>
    <source>
        <strain evidence="8">BF9</strain>
    </source>
</reference>
<dbReference type="InterPro" id="IPR001650">
    <property type="entry name" value="Helicase_C-like"/>
</dbReference>
<keyword evidence="2 8" id="KW-0378">Hydrolase</keyword>
<name>A0AAW8YFH9_PEDAC</name>
<dbReference type="Proteomes" id="UP001280897">
    <property type="component" value="Unassembled WGS sequence"/>
</dbReference>
<dbReference type="EC" id="3.6.4.12" evidence="8"/>
<evidence type="ECO:0000256" key="3">
    <source>
        <dbReference type="ARBA" id="ARBA00022806"/>
    </source>
</evidence>
<feature type="domain" description="Helicase C-terminal" evidence="7">
    <location>
        <begin position="221"/>
        <end position="374"/>
    </location>
</feature>
<dbReference type="SUPFAM" id="SSF52540">
    <property type="entry name" value="P-loop containing nucleoside triphosphate hydrolases"/>
    <property type="match status" value="1"/>
</dbReference>
<dbReference type="GO" id="GO:0016787">
    <property type="term" value="F:hydrolase activity"/>
    <property type="evidence" value="ECO:0007669"/>
    <property type="project" value="UniProtKB-KW"/>
</dbReference>